<reference evidence="1" key="1">
    <citation type="submission" date="2014-01" db="EMBL/GenBank/DDBJ databases">
        <authorList>
            <person name="Brown-Elliot B."/>
            <person name="Wallace R."/>
            <person name="Lenaerts A."/>
            <person name="Ordway D."/>
            <person name="DeGroote M.A."/>
            <person name="Parker T."/>
            <person name="Sizemore C."/>
            <person name="Tallon L.J."/>
            <person name="Sadzewicz L.K."/>
            <person name="Sengamalay N."/>
            <person name="Fraser C.M."/>
            <person name="Hine E."/>
            <person name="Shefchek K.A."/>
            <person name="Das S.P."/>
            <person name="Tettelin H."/>
        </authorList>
    </citation>
    <scope>NUCLEOTIDE SEQUENCE [LARGE SCALE GENOMIC DNA]</scope>
    <source>
        <strain evidence="1">4042</strain>
    </source>
</reference>
<dbReference type="PATRIC" id="fig|1299334.3.peg.7011"/>
<proteinExistence type="predicted"/>
<name>X7ZWP0_MYCXE</name>
<accession>X7ZWP0</accession>
<protein>
    <submittedName>
        <fullName evidence="1">Thiolase family domain protein</fullName>
    </submittedName>
</protein>
<evidence type="ECO:0000313" key="1">
    <source>
        <dbReference type="EMBL" id="EUA23669.1"/>
    </source>
</evidence>
<organism evidence="1">
    <name type="scientific">Mycobacterium xenopi 4042</name>
    <dbReference type="NCBI Taxonomy" id="1299334"/>
    <lineage>
        <taxon>Bacteria</taxon>
        <taxon>Bacillati</taxon>
        <taxon>Actinomycetota</taxon>
        <taxon>Actinomycetes</taxon>
        <taxon>Mycobacteriales</taxon>
        <taxon>Mycobacteriaceae</taxon>
        <taxon>Mycobacterium</taxon>
    </lineage>
</organism>
<dbReference type="EMBL" id="JAOB01000069">
    <property type="protein sequence ID" value="EUA23669.1"/>
    <property type="molecule type" value="Genomic_DNA"/>
</dbReference>
<gene>
    <name evidence="1" type="ORF">I553_5044</name>
</gene>
<dbReference type="AlphaFoldDB" id="X7ZWP0"/>
<sequence>MVGADKVRETATDTTFWEWAAFTRDSAWDYPLGLVARPTLRYMLTATCTNRRPPKSTWRWWPSRTITTR</sequence>
<comment type="caution">
    <text evidence="1">The sequence shown here is derived from an EMBL/GenBank/DDBJ whole genome shotgun (WGS) entry which is preliminary data.</text>
</comment>